<keyword evidence="4" id="KW-1185">Reference proteome</keyword>
<dbReference type="InterPro" id="IPR050792">
    <property type="entry name" value="ADP-ribosylglycohydrolase"/>
</dbReference>
<dbReference type="InterPro" id="IPR005502">
    <property type="entry name" value="Ribosyl_crysJ1"/>
</dbReference>
<organism evidence="3 4">
    <name type="scientific">Aeromonas phage Ah1</name>
    <dbReference type="NCBI Taxonomy" id="2053701"/>
    <lineage>
        <taxon>Viruses</taxon>
        <taxon>Duplodnaviria</taxon>
        <taxon>Heunggongvirae</taxon>
        <taxon>Uroviricota</taxon>
        <taxon>Caudoviricetes</taxon>
        <taxon>Pantevenvirales</taxon>
        <taxon>Straboviridae</taxon>
        <taxon>Cinqassovirus</taxon>
        <taxon>Cinqassovirus ah1</taxon>
    </lineage>
</organism>
<dbReference type="SUPFAM" id="SSF101478">
    <property type="entry name" value="ADP-ribosylglycohydrolase"/>
    <property type="match status" value="1"/>
</dbReference>
<dbReference type="PANTHER" id="PTHR16222:SF24">
    <property type="entry name" value="ADP-RIBOSYLHYDROLASE ARH3"/>
    <property type="match status" value="1"/>
</dbReference>
<protein>
    <submittedName>
        <fullName evidence="3">ADP-ribosyl-[dinitrogen reductase] glycohydrolase</fullName>
        <ecNumber evidence="3">3.2.2.24</ecNumber>
    </submittedName>
</protein>
<evidence type="ECO:0000313" key="3">
    <source>
        <dbReference type="EMBL" id="AUE22668.1"/>
    </source>
</evidence>
<evidence type="ECO:0000313" key="4">
    <source>
        <dbReference type="Proteomes" id="UP000240934"/>
    </source>
</evidence>
<dbReference type="Gene3D" id="1.10.4080.10">
    <property type="entry name" value="ADP-ribosylation/Crystallin J1"/>
    <property type="match status" value="1"/>
</dbReference>
<dbReference type="Proteomes" id="UP000240934">
    <property type="component" value="Segment"/>
</dbReference>
<dbReference type="RefSeq" id="YP_010092879.1">
    <property type="nucleotide sequence ID" value="NC_055733.1"/>
</dbReference>
<dbReference type="KEGG" id="vg:65110447"/>
<keyword evidence="2 3" id="KW-0378">Hydrolase</keyword>
<dbReference type="Pfam" id="PF03747">
    <property type="entry name" value="ADP_ribosyl_GH"/>
    <property type="match status" value="2"/>
</dbReference>
<dbReference type="GO" id="GO:0047407">
    <property type="term" value="F:ADP-ribosyl-[dinitrogen reductase] hydrolase activity"/>
    <property type="evidence" value="ECO:0007669"/>
    <property type="project" value="UniProtKB-EC"/>
</dbReference>
<reference evidence="3 4" key="1">
    <citation type="submission" date="2017-10" db="EMBL/GenBank/DDBJ databases">
        <title>Antibacterial composition for extension of chilled fish shelf life and decreasing of risk of food-borne infections, bacteriophage strains for its preparation.</title>
        <authorList>
            <person name="Zulkarneev E.R."/>
            <person name="Aleshkin A.V."/>
            <person name="Rubalsky O.V."/>
            <person name="Kiseleva I.A."/>
            <person name="Rubalskii E.O."/>
            <person name="Lebedev S.N."/>
        </authorList>
    </citation>
    <scope>NUCLEOTIDE SEQUENCE [LARGE SCALE GENOMIC DNA]</scope>
</reference>
<keyword evidence="3" id="KW-0326">Glycosidase</keyword>
<accession>A0A2H4YER0</accession>
<comment type="similarity">
    <text evidence="1">Belongs to the ADP-ribosylglycohydrolase family.</text>
</comment>
<proteinExistence type="inferred from homology"/>
<dbReference type="PANTHER" id="PTHR16222">
    <property type="entry name" value="ADP-RIBOSYLGLYCOHYDROLASE"/>
    <property type="match status" value="1"/>
</dbReference>
<name>A0A2H4YER0_9CAUD</name>
<dbReference type="InterPro" id="IPR036705">
    <property type="entry name" value="Ribosyl_crysJ1_sf"/>
</dbReference>
<sequence>MIDIIKNTTQAAIIGDCVGAFNEFNFGTKGKKRLRNVDLELLKTKRDVFNNQYGNFTDDTTCALITMRNFKYGEFDVPAIKRDMKRWIERGAFSSTGECFDVGTGTAYAILKDQPVTDPSKGAGNGALMRMYPVAIATYGRSPEDIERIVKYMTEFTHPVPLCLHYSMLYVRIMHRIFDGVNKRTLSKEFGAYFDEDSCLPTGYVKDSLTIAWRVFLEFEHKEYGIFLIANMGLDSDTIASIYGSMIGAYTTVQYKSQEFTPWLVENIKRQDLVDSIVKEFTHRVVCTMIDHLPSYLHKS</sequence>
<evidence type="ECO:0000256" key="1">
    <source>
        <dbReference type="ARBA" id="ARBA00010702"/>
    </source>
</evidence>
<evidence type="ECO:0000256" key="2">
    <source>
        <dbReference type="ARBA" id="ARBA00022801"/>
    </source>
</evidence>
<gene>
    <name evidence="3" type="primary">draG</name>
    <name evidence="3" type="ORF">Ah1_00127</name>
</gene>
<dbReference type="EMBL" id="MG250483">
    <property type="protein sequence ID" value="AUE22668.1"/>
    <property type="molecule type" value="Genomic_DNA"/>
</dbReference>
<dbReference type="EC" id="3.2.2.24" evidence="3"/>
<dbReference type="GeneID" id="65110447"/>